<organism evidence="1 2">
    <name type="scientific">Folsomia candida</name>
    <name type="common">Springtail</name>
    <dbReference type="NCBI Taxonomy" id="158441"/>
    <lineage>
        <taxon>Eukaryota</taxon>
        <taxon>Metazoa</taxon>
        <taxon>Ecdysozoa</taxon>
        <taxon>Arthropoda</taxon>
        <taxon>Hexapoda</taxon>
        <taxon>Collembola</taxon>
        <taxon>Entomobryomorpha</taxon>
        <taxon>Isotomoidea</taxon>
        <taxon>Isotomidae</taxon>
        <taxon>Proisotominae</taxon>
        <taxon>Folsomia</taxon>
    </lineage>
</organism>
<evidence type="ECO:0000313" key="2">
    <source>
        <dbReference type="Proteomes" id="UP000198287"/>
    </source>
</evidence>
<dbReference type="EMBL" id="LNIX01000018">
    <property type="protein sequence ID" value="OXA44924.1"/>
    <property type="molecule type" value="Genomic_DNA"/>
</dbReference>
<reference evidence="1 2" key="1">
    <citation type="submission" date="2015-12" db="EMBL/GenBank/DDBJ databases">
        <title>The genome of Folsomia candida.</title>
        <authorList>
            <person name="Faddeeva A."/>
            <person name="Derks M.F."/>
            <person name="Anvar Y."/>
            <person name="Smit S."/>
            <person name="Van Straalen N."/>
            <person name="Roelofs D."/>
        </authorList>
    </citation>
    <scope>NUCLEOTIDE SEQUENCE [LARGE SCALE GENOMIC DNA]</scope>
    <source>
        <strain evidence="1 2">VU population</strain>
        <tissue evidence="1">Whole body</tissue>
    </source>
</reference>
<dbReference type="PANTHER" id="PTHR37159:SF1">
    <property type="entry name" value="GH11867P"/>
    <property type="match status" value="1"/>
</dbReference>
<dbReference type="AlphaFoldDB" id="A0A226DJA1"/>
<keyword evidence="2" id="KW-1185">Reference proteome</keyword>
<protein>
    <recommendedName>
        <fullName evidence="3">ER-bound oxygenase mpaB/mpaB'/Rubber oxygenase catalytic domain-containing protein</fullName>
    </recommendedName>
</protein>
<dbReference type="PANTHER" id="PTHR37159">
    <property type="entry name" value="GH11867P"/>
    <property type="match status" value="1"/>
</dbReference>
<name>A0A226DJA1_FOLCA</name>
<sequence>MAPRNLPPSLLTRDDVETRLLSLIKESTGQDGNPEGCTVPSDIPWFDATLAERGRRFVESNFFVVLMLNFVNTFMGLANKPIAVLSFEVFTKGGRGCVGPRYVSTVKSMISWFLSEKFDQDSDIFREVERVRKLHRLYARPATLPEVPHPGLELGEEYEEFARVVRKDLDKIDTSLCPTSLKGWNPPLLFTQFELAFVVYASVSSLFLYPEKLGLSGDSETTAGISGYIHLWAVAGRMLGLKDEFNVALNPDREFYLKIMQHLGFGTLKLMDATVAYMFEESIALLNVPFGASAKAILYTVLESGGVTPSNLWGFMHFGDKASYYATKVVFWAYKNLWGVRLVLNAVAREGFFYAARKSKKVANYR</sequence>
<evidence type="ECO:0000313" key="1">
    <source>
        <dbReference type="EMBL" id="OXA44924.1"/>
    </source>
</evidence>
<evidence type="ECO:0008006" key="3">
    <source>
        <dbReference type="Google" id="ProtNLM"/>
    </source>
</evidence>
<accession>A0A226DJA1</accession>
<proteinExistence type="predicted"/>
<dbReference type="OrthoDB" id="6361347at2759"/>
<dbReference type="Proteomes" id="UP000198287">
    <property type="component" value="Unassembled WGS sequence"/>
</dbReference>
<comment type="caution">
    <text evidence="1">The sequence shown here is derived from an EMBL/GenBank/DDBJ whole genome shotgun (WGS) entry which is preliminary data.</text>
</comment>
<gene>
    <name evidence="1" type="ORF">Fcan01_19882</name>
</gene>